<gene>
    <name evidence="2" type="ORF">ACFQY0_11290</name>
</gene>
<keyword evidence="3" id="KW-1185">Reference proteome</keyword>
<dbReference type="Pfam" id="PF07963">
    <property type="entry name" value="N_methyl"/>
    <property type="match status" value="1"/>
</dbReference>
<dbReference type="NCBIfam" id="TIGR02532">
    <property type="entry name" value="IV_pilin_GFxxxE"/>
    <property type="match status" value="1"/>
</dbReference>
<evidence type="ECO:0000313" key="2">
    <source>
        <dbReference type="EMBL" id="MFC7337764.1"/>
    </source>
</evidence>
<evidence type="ECO:0000256" key="1">
    <source>
        <dbReference type="SAM" id="Phobius"/>
    </source>
</evidence>
<comment type="caution">
    <text evidence="2">The sequence shown here is derived from an EMBL/GenBank/DDBJ whole genome shotgun (WGS) entry which is preliminary data.</text>
</comment>
<dbReference type="EMBL" id="JBHTBS010000005">
    <property type="protein sequence ID" value="MFC7337764.1"/>
    <property type="molecule type" value="Genomic_DNA"/>
</dbReference>
<dbReference type="Proteomes" id="UP001596472">
    <property type="component" value="Unassembled WGS sequence"/>
</dbReference>
<reference evidence="3" key="1">
    <citation type="journal article" date="2019" name="Int. J. Syst. Evol. Microbiol.">
        <title>The Global Catalogue of Microorganisms (GCM) 10K type strain sequencing project: providing services to taxonomists for standard genome sequencing and annotation.</title>
        <authorList>
            <consortium name="The Broad Institute Genomics Platform"/>
            <consortium name="The Broad Institute Genome Sequencing Center for Infectious Disease"/>
            <person name="Wu L."/>
            <person name="Ma J."/>
        </authorList>
    </citation>
    <scope>NUCLEOTIDE SEQUENCE [LARGE SCALE GENOMIC DNA]</scope>
    <source>
        <strain evidence="3">CGMCC 4.1467</strain>
    </source>
</reference>
<dbReference type="InterPro" id="IPR027558">
    <property type="entry name" value="Pre_pil_HX9DG_C"/>
</dbReference>
<sequence>MVRGFTLTELMVVIVIVSILSAIGFSVSKRAISKARTSACLSNLRQMAIIATTEASERGYYPPITSQTKGSGGAVSNNGDHFYSLITHQSCASCPAAKFTGFDPDNGKIITSYGANPSIMPNHVTNDDGTTSNPLVRPAQIKRPSEVILLGDSAQFTSKPRALGFISRWYGKMTGDQKFANRSLTTAEVPAGGFWDEDVPTLPFRHDGKANVVFVDGHAATISQLEDLKQKNLYYNY</sequence>
<dbReference type="RefSeq" id="WP_379712370.1">
    <property type="nucleotide sequence ID" value="NZ_JBHTBS010000005.1"/>
</dbReference>
<dbReference type="InterPro" id="IPR012902">
    <property type="entry name" value="N_methyl_site"/>
</dbReference>
<protein>
    <submittedName>
        <fullName evidence="2">Prepilin-type N-terminal cleavage/methylation domain-containing protein</fullName>
    </submittedName>
</protein>
<dbReference type="Gene3D" id="3.30.700.10">
    <property type="entry name" value="Glycoprotein, Type 4 Pilin"/>
    <property type="match status" value="1"/>
</dbReference>
<dbReference type="NCBIfam" id="TIGR04294">
    <property type="entry name" value="pre_pil_HX9DG"/>
    <property type="match status" value="1"/>
</dbReference>
<organism evidence="2 3">
    <name type="scientific">Haloferula chungangensis</name>
    <dbReference type="NCBI Taxonomy" id="1048331"/>
    <lineage>
        <taxon>Bacteria</taxon>
        <taxon>Pseudomonadati</taxon>
        <taxon>Verrucomicrobiota</taxon>
        <taxon>Verrucomicrobiia</taxon>
        <taxon>Verrucomicrobiales</taxon>
        <taxon>Verrucomicrobiaceae</taxon>
        <taxon>Haloferula</taxon>
    </lineage>
</organism>
<keyword evidence="1" id="KW-0472">Membrane</keyword>
<keyword evidence="1" id="KW-0812">Transmembrane</keyword>
<dbReference type="SUPFAM" id="SSF54523">
    <property type="entry name" value="Pili subunits"/>
    <property type="match status" value="1"/>
</dbReference>
<accession>A0ABW2L7Q0</accession>
<feature type="transmembrane region" description="Helical" evidence="1">
    <location>
        <begin position="6"/>
        <end position="27"/>
    </location>
</feature>
<evidence type="ECO:0000313" key="3">
    <source>
        <dbReference type="Proteomes" id="UP001596472"/>
    </source>
</evidence>
<dbReference type="InterPro" id="IPR045584">
    <property type="entry name" value="Pilin-like"/>
</dbReference>
<dbReference type="PANTHER" id="PTHR30093">
    <property type="entry name" value="GENERAL SECRETION PATHWAY PROTEIN G"/>
    <property type="match status" value="1"/>
</dbReference>
<proteinExistence type="predicted"/>
<name>A0ABW2L7Q0_9BACT</name>
<keyword evidence="1" id="KW-1133">Transmembrane helix</keyword>